<evidence type="ECO:0000256" key="2">
    <source>
        <dbReference type="ARBA" id="ARBA00022980"/>
    </source>
</evidence>
<dbReference type="InterPro" id="IPR001196">
    <property type="entry name" value="Ribosomal_uL15_CS"/>
</dbReference>
<comment type="subunit">
    <text evidence="4">Part of the 50S ribosomal subunit.</text>
</comment>
<comment type="function">
    <text evidence="4">Binds to the 23S rRNA.</text>
</comment>
<dbReference type="Gene3D" id="3.100.10.10">
    <property type="match status" value="1"/>
</dbReference>
<keyword evidence="3 4" id="KW-0687">Ribonucleoprotein</keyword>
<accession>A0A9D8KF80</accession>
<protein>
    <recommendedName>
        <fullName evidence="4">Large ribosomal subunit protein uL15</fullName>
    </recommendedName>
</protein>
<dbReference type="Pfam" id="PF00828">
    <property type="entry name" value="Ribosomal_L27A"/>
    <property type="match status" value="1"/>
</dbReference>
<dbReference type="GO" id="GO:0019843">
    <property type="term" value="F:rRNA binding"/>
    <property type="evidence" value="ECO:0007669"/>
    <property type="project" value="UniProtKB-UniRule"/>
</dbReference>
<dbReference type="Proteomes" id="UP000809273">
    <property type="component" value="Unassembled WGS sequence"/>
</dbReference>
<reference evidence="8" key="1">
    <citation type="journal article" date="2021" name="Environ. Microbiol.">
        <title>Genomic characterization of three novel Desulfobacterota classes expand the metabolic and phylogenetic diversity of the phylum.</title>
        <authorList>
            <person name="Murphy C.L."/>
            <person name="Biggerstaff J."/>
            <person name="Eichhorn A."/>
            <person name="Ewing E."/>
            <person name="Shahan R."/>
            <person name="Soriano D."/>
            <person name="Stewart S."/>
            <person name="VanMol K."/>
            <person name="Walker R."/>
            <person name="Walters P."/>
            <person name="Elshahed M.S."/>
            <person name="Youssef N.H."/>
        </authorList>
    </citation>
    <scope>NUCLEOTIDE SEQUENCE</scope>
    <source>
        <strain evidence="8">Zod_Metabat.24</strain>
    </source>
</reference>
<name>A0A9D8KF80_9DELT</name>
<dbReference type="InterPro" id="IPR021131">
    <property type="entry name" value="Ribosomal_uL15/eL18"/>
</dbReference>
<dbReference type="InterPro" id="IPR030878">
    <property type="entry name" value="Ribosomal_uL15"/>
</dbReference>
<dbReference type="AlphaFoldDB" id="A0A9D8KF80"/>
<evidence type="ECO:0000259" key="7">
    <source>
        <dbReference type="Pfam" id="PF00828"/>
    </source>
</evidence>
<comment type="similarity">
    <text evidence="1 4 5">Belongs to the universal ribosomal protein uL15 family.</text>
</comment>
<dbReference type="InterPro" id="IPR036227">
    <property type="entry name" value="Ribosomal_uL15/eL18_sf"/>
</dbReference>
<sequence>MDLSNLKPREGAIKKKKRVARGEAGKGGKTAGRGYNGQNSRSGGKVRPGFEGGQMPLARRLPKRGFKNLFKKDYSIINLRDLSRFEVNGVVDTDELMKEKKIDKAKNGIKVLGVGEVKKALTVKAHKFSKSAKEKIEACGGKVEVI</sequence>
<proteinExistence type="inferred from homology"/>
<keyword evidence="2 4" id="KW-0689">Ribosomal protein</keyword>
<evidence type="ECO:0000256" key="4">
    <source>
        <dbReference type="HAMAP-Rule" id="MF_01341"/>
    </source>
</evidence>
<evidence type="ECO:0000313" key="8">
    <source>
        <dbReference type="EMBL" id="MBN1573442.1"/>
    </source>
</evidence>
<evidence type="ECO:0000256" key="6">
    <source>
        <dbReference type="SAM" id="MobiDB-lite"/>
    </source>
</evidence>
<reference evidence="8" key="2">
    <citation type="submission" date="2021-01" db="EMBL/GenBank/DDBJ databases">
        <authorList>
            <person name="Hahn C.R."/>
            <person name="Youssef N.H."/>
            <person name="Elshahed M."/>
        </authorList>
    </citation>
    <scope>NUCLEOTIDE SEQUENCE</scope>
    <source>
        <strain evidence="8">Zod_Metabat.24</strain>
    </source>
</reference>
<dbReference type="NCBIfam" id="TIGR01071">
    <property type="entry name" value="rplO_bact"/>
    <property type="match status" value="1"/>
</dbReference>
<dbReference type="PROSITE" id="PS00475">
    <property type="entry name" value="RIBOSOMAL_L15"/>
    <property type="match status" value="1"/>
</dbReference>
<evidence type="ECO:0000256" key="1">
    <source>
        <dbReference type="ARBA" id="ARBA00007320"/>
    </source>
</evidence>
<keyword evidence="4" id="KW-0694">RNA-binding</keyword>
<feature type="domain" description="Large ribosomal subunit protein uL15/eL18" evidence="7">
    <location>
        <begin position="77"/>
        <end position="144"/>
    </location>
</feature>
<evidence type="ECO:0000313" key="9">
    <source>
        <dbReference type="Proteomes" id="UP000809273"/>
    </source>
</evidence>
<dbReference type="EMBL" id="JAFGIX010000049">
    <property type="protein sequence ID" value="MBN1573442.1"/>
    <property type="molecule type" value="Genomic_DNA"/>
</dbReference>
<dbReference type="GO" id="GO:0006412">
    <property type="term" value="P:translation"/>
    <property type="evidence" value="ECO:0007669"/>
    <property type="project" value="UniProtKB-UniRule"/>
</dbReference>
<dbReference type="PANTHER" id="PTHR12934">
    <property type="entry name" value="50S RIBOSOMAL PROTEIN L15"/>
    <property type="match status" value="1"/>
</dbReference>
<dbReference type="SUPFAM" id="SSF52080">
    <property type="entry name" value="Ribosomal proteins L15p and L18e"/>
    <property type="match status" value="1"/>
</dbReference>
<organism evidence="8 9">
    <name type="scientific">Candidatus Zymogenus saltonus</name>
    <dbReference type="NCBI Taxonomy" id="2844893"/>
    <lineage>
        <taxon>Bacteria</taxon>
        <taxon>Deltaproteobacteria</taxon>
        <taxon>Candidatus Zymogenia</taxon>
        <taxon>Candidatus Zymogeniales</taxon>
        <taxon>Candidatus Zymogenaceae</taxon>
        <taxon>Candidatus Zymogenus</taxon>
    </lineage>
</organism>
<dbReference type="PANTHER" id="PTHR12934:SF11">
    <property type="entry name" value="LARGE RIBOSOMAL SUBUNIT PROTEIN UL15M"/>
    <property type="match status" value="1"/>
</dbReference>
<gene>
    <name evidence="4 8" type="primary">rplO</name>
    <name evidence="8" type="ORF">JW984_09640</name>
</gene>
<dbReference type="GO" id="GO:0003735">
    <property type="term" value="F:structural constituent of ribosome"/>
    <property type="evidence" value="ECO:0007669"/>
    <property type="project" value="InterPro"/>
</dbReference>
<evidence type="ECO:0000256" key="5">
    <source>
        <dbReference type="RuleBase" id="RU003888"/>
    </source>
</evidence>
<dbReference type="GO" id="GO:0022625">
    <property type="term" value="C:cytosolic large ribosomal subunit"/>
    <property type="evidence" value="ECO:0007669"/>
    <property type="project" value="TreeGrafter"/>
</dbReference>
<evidence type="ECO:0000256" key="3">
    <source>
        <dbReference type="ARBA" id="ARBA00023274"/>
    </source>
</evidence>
<feature type="region of interest" description="Disordered" evidence="6">
    <location>
        <begin position="1"/>
        <end position="58"/>
    </location>
</feature>
<dbReference type="InterPro" id="IPR005749">
    <property type="entry name" value="Ribosomal_uL15_bac-type"/>
</dbReference>
<dbReference type="HAMAP" id="MF_01341">
    <property type="entry name" value="Ribosomal_uL15"/>
    <property type="match status" value="1"/>
</dbReference>
<comment type="caution">
    <text evidence="8">The sequence shown here is derived from an EMBL/GenBank/DDBJ whole genome shotgun (WGS) entry which is preliminary data.</text>
</comment>
<keyword evidence="4" id="KW-0699">rRNA-binding</keyword>